<dbReference type="EMBL" id="DXCK01000033">
    <property type="protein sequence ID" value="HIZ00988.1"/>
    <property type="molecule type" value="Genomic_DNA"/>
</dbReference>
<sequence>MAEDIKYNLNAILKDNTVTTANPDDQVLEIVSQGTADEERIIQEMVKVNPGLERETLRLVFELEKRVVKELLLTGMRVNTGLYTAEVRARGVILGGVWDAGRNSLYVSLTQGKDLREAIAVTHVNILDADKNVRYIRDGYADGADVDADTRAPQDGIVATAGRAFTIRGNKLKLAGDDPSVGITLTDAEGTETPVPLSTVYVNEPKRLTFLIPAGLEDGRYTLTVTTQYSTGQHLLKEPAQISTEISIGDVPQSGSDSGSDDDDSGQGTFG</sequence>
<dbReference type="CDD" id="cd13833">
    <property type="entry name" value="HU_IHF_like"/>
    <property type="match status" value="1"/>
</dbReference>
<evidence type="ECO:0000259" key="2">
    <source>
        <dbReference type="Pfam" id="PF14734"/>
    </source>
</evidence>
<name>A0A9D2A2E0_9BACE</name>
<protein>
    <submittedName>
        <fullName evidence="4">DUF4469 domain-containing protein</fullName>
    </submittedName>
</protein>
<dbReference type="Proteomes" id="UP000824023">
    <property type="component" value="Unassembled WGS sequence"/>
</dbReference>
<dbReference type="Gene3D" id="2.70.50.70">
    <property type="match status" value="1"/>
</dbReference>
<gene>
    <name evidence="4" type="ORF">H9819_01875</name>
</gene>
<reference evidence="4" key="2">
    <citation type="submission" date="2021-04" db="EMBL/GenBank/DDBJ databases">
        <authorList>
            <person name="Gilroy R."/>
        </authorList>
    </citation>
    <scope>NUCLEOTIDE SEQUENCE</scope>
    <source>
        <strain evidence="4">ChiHjej12B11-24981</strain>
    </source>
</reference>
<organism evidence="4 5">
    <name type="scientific">Candidatus Bacteroides merdipullorum</name>
    <dbReference type="NCBI Taxonomy" id="2838474"/>
    <lineage>
        <taxon>Bacteria</taxon>
        <taxon>Pseudomonadati</taxon>
        <taxon>Bacteroidota</taxon>
        <taxon>Bacteroidia</taxon>
        <taxon>Bacteroidales</taxon>
        <taxon>Bacteroidaceae</taxon>
        <taxon>Bacteroides</taxon>
    </lineage>
</organism>
<dbReference type="AlphaFoldDB" id="A0A9D2A2E0"/>
<evidence type="ECO:0000259" key="3">
    <source>
        <dbReference type="Pfam" id="PF14848"/>
    </source>
</evidence>
<accession>A0A9D2A2E0</accession>
<dbReference type="InterPro" id="IPR027824">
    <property type="entry name" value="DUF4469"/>
</dbReference>
<evidence type="ECO:0000313" key="4">
    <source>
        <dbReference type="EMBL" id="HIZ00988.1"/>
    </source>
</evidence>
<dbReference type="InterPro" id="IPR049893">
    <property type="entry name" value="Bvu_2165-like_IHF-HU-DNA_bdg"/>
</dbReference>
<dbReference type="Pfam" id="PF14848">
    <property type="entry name" value="HU-DNA_bdg"/>
    <property type="match status" value="1"/>
</dbReference>
<feature type="domain" description="DUF4469" evidence="2">
    <location>
        <begin position="150"/>
        <end position="241"/>
    </location>
</feature>
<comment type="caution">
    <text evidence="4">The sequence shown here is derived from an EMBL/GenBank/DDBJ whole genome shotgun (WGS) entry which is preliminary data.</text>
</comment>
<evidence type="ECO:0000313" key="5">
    <source>
        <dbReference type="Proteomes" id="UP000824023"/>
    </source>
</evidence>
<evidence type="ECO:0000256" key="1">
    <source>
        <dbReference type="SAM" id="MobiDB-lite"/>
    </source>
</evidence>
<dbReference type="CDD" id="cd12843">
    <property type="entry name" value="Bvu_2165_C_like"/>
    <property type="match status" value="1"/>
</dbReference>
<feature type="domain" description="Bvu-2165-like IHF-HU-like DNA-binding" evidence="3">
    <location>
        <begin position="9"/>
        <end position="127"/>
    </location>
</feature>
<reference evidence="4" key="1">
    <citation type="journal article" date="2021" name="PeerJ">
        <title>Extensive microbial diversity within the chicken gut microbiome revealed by metagenomics and culture.</title>
        <authorList>
            <person name="Gilroy R."/>
            <person name="Ravi A."/>
            <person name="Getino M."/>
            <person name="Pursley I."/>
            <person name="Horton D.L."/>
            <person name="Alikhan N.F."/>
            <person name="Baker D."/>
            <person name="Gharbi K."/>
            <person name="Hall N."/>
            <person name="Watson M."/>
            <person name="Adriaenssens E.M."/>
            <person name="Foster-Nyarko E."/>
            <person name="Jarju S."/>
            <person name="Secka A."/>
            <person name="Antonio M."/>
            <person name="Oren A."/>
            <person name="Chaudhuri R.R."/>
            <person name="La Ragione R."/>
            <person name="Hildebrand F."/>
            <person name="Pallen M.J."/>
        </authorList>
    </citation>
    <scope>NUCLEOTIDE SEQUENCE</scope>
    <source>
        <strain evidence="4">ChiHjej12B11-24981</strain>
    </source>
</reference>
<feature type="region of interest" description="Disordered" evidence="1">
    <location>
        <begin position="240"/>
        <end position="271"/>
    </location>
</feature>
<dbReference type="Pfam" id="PF14734">
    <property type="entry name" value="DUF4469"/>
    <property type="match status" value="1"/>
</dbReference>
<proteinExistence type="predicted"/>